<evidence type="ECO:0000313" key="3">
    <source>
        <dbReference type="Proteomes" id="UP000265703"/>
    </source>
</evidence>
<keyword evidence="3" id="KW-1185">Reference proteome</keyword>
<evidence type="ECO:0000256" key="1">
    <source>
        <dbReference type="SAM" id="MobiDB-lite"/>
    </source>
</evidence>
<dbReference type="Proteomes" id="UP000265703">
    <property type="component" value="Unassembled WGS sequence"/>
</dbReference>
<name>A0A397TJR8_9GLOM</name>
<feature type="compositionally biased region" description="Basic and acidic residues" evidence="1">
    <location>
        <begin position="38"/>
        <end position="49"/>
    </location>
</feature>
<dbReference type="EMBL" id="QKYT01000019">
    <property type="protein sequence ID" value="RIA98228.1"/>
    <property type="molecule type" value="Genomic_DNA"/>
</dbReference>
<gene>
    <name evidence="2" type="ORF">C1645_813114</name>
</gene>
<protein>
    <submittedName>
        <fullName evidence="2">Uncharacterized protein</fullName>
    </submittedName>
</protein>
<dbReference type="OrthoDB" id="10477546at2759"/>
<accession>A0A397TJR8</accession>
<reference evidence="2 3" key="1">
    <citation type="submission" date="2018-06" db="EMBL/GenBank/DDBJ databases">
        <title>Comparative genomics reveals the genomic features of Rhizophagus irregularis, R. cerebriforme, R. diaphanum and Gigaspora rosea, and their symbiotic lifestyle signature.</title>
        <authorList>
            <person name="Morin E."/>
            <person name="San Clemente H."/>
            <person name="Chen E.C.H."/>
            <person name="De La Providencia I."/>
            <person name="Hainaut M."/>
            <person name="Kuo A."/>
            <person name="Kohler A."/>
            <person name="Murat C."/>
            <person name="Tang N."/>
            <person name="Roy S."/>
            <person name="Loubradou J."/>
            <person name="Henrissat B."/>
            <person name="Grigoriev I.V."/>
            <person name="Corradi N."/>
            <person name="Roux C."/>
            <person name="Martin F.M."/>
        </authorList>
    </citation>
    <scope>NUCLEOTIDE SEQUENCE [LARGE SCALE GENOMIC DNA]</scope>
    <source>
        <strain evidence="2 3">DAOM 227022</strain>
    </source>
</reference>
<comment type="caution">
    <text evidence="2">The sequence shown here is derived from an EMBL/GenBank/DDBJ whole genome shotgun (WGS) entry which is preliminary data.</text>
</comment>
<dbReference type="AlphaFoldDB" id="A0A397TJR8"/>
<evidence type="ECO:0000313" key="2">
    <source>
        <dbReference type="EMBL" id="RIA98228.1"/>
    </source>
</evidence>
<organism evidence="2 3">
    <name type="scientific">Glomus cerebriforme</name>
    <dbReference type="NCBI Taxonomy" id="658196"/>
    <lineage>
        <taxon>Eukaryota</taxon>
        <taxon>Fungi</taxon>
        <taxon>Fungi incertae sedis</taxon>
        <taxon>Mucoromycota</taxon>
        <taxon>Glomeromycotina</taxon>
        <taxon>Glomeromycetes</taxon>
        <taxon>Glomerales</taxon>
        <taxon>Glomeraceae</taxon>
        <taxon>Glomus</taxon>
    </lineage>
</organism>
<feature type="compositionally biased region" description="Acidic residues" evidence="1">
    <location>
        <begin position="50"/>
        <end position="59"/>
    </location>
</feature>
<proteinExistence type="predicted"/>
<sequence length="69" mass="8130">MKEVEVQEHVLKWGLAQNPTLVEDPNTWSDDDFKMMKKISEEESNKDNSMEEPFEDTDKELDNQNHGFT</sequence>
<feature type="region of interest" description="Disordered" evidence="1">
    <location>
        <begin position="38"/>
        <end position="69"/>
    </location>
</feature>